<dbReference type="RefSeq" id="WP_183933176.1">
    <property type="nucleotide sequence ID" value="NZ_JACICF010000001.1"/>
</dbReference>
<keyword evidence="1" id="KW-0175">Coiled coil</keyword>
<feature type="coiled-coil region" evidence="1">
    <location>
        <begin position="463"/>
        <end position="529"/>
    </location>
</feature>
<feature type="transmembrane region" description="Helical" evidence="3">
    <location>
        <begin position="84"/>
        <end position="106"/>
    </location>
</feature>
<comment type="caution">
    <text evidence="4">The sequence shown here is derived from an EMBL/GenBank/DDBJ whole genome shotgun (WGS) entry which is preliminary data.</text>
</comment>
<feature type="region of interest" description="Disordered" evidence="2">
    <location>
        <begin position="1"/>
        <end position="28"/>
    </location>
</feature>
<feature type="transmembrane region" description="Helical" evidence="3">
    <location>
        <begin position="51"/>
        <end position="72"/>
    </location>
</feature>
<name>A0A839Z286_9SPHN</name>
<dbReference type="AlphaFoldDB" id="A0A839Z286"/>
<evidence type="ECO:0000256" key="1">
    <source>
        <dbReference type="SAM" id="Coils"/>
    </source>
</evidence>
<keyword evidence="3" id="KW-0472">Membrane</keyword>
<accession>A0A839Z286</accession>
<sequence length="760" mass="80487">MTASRPQPLSPDLPSPADDPDSQQGVEGFDHYQWEEAAETEAPADAGGRAVLSWALALLAIGWTGYASWSAGRALIGAPLTTPAIAQWVAVVAAPLAMLALAWLMFGRTRRREAEKFTRSVISMKAEARALEDQLSSLVRRIDDSRTALAGMTSELDGMASEAAERIAGASQSIAQDTARMAEHGARFDRSAAAARADMETLLSQLPEADQHAASLSEKLQQAGSTASDQTSQLADAIERIAEASAKAEQEVSAASDSLAERLGAIDETSGKAGTMVDEARSKVDDLLAAAAEALGEVRGGIDAQAAAVSALVAQAQAGLANSGSEAAALLGEQIGRAEEKLARFSERVAAQDAATQSMLGDFRHGIDDLDQRFAGLAESGDQRAGAMREALANVREELARIEEAAQEQDNGLLAMSERTTGLHEQVARLAAQVREQLSTALGEADDKAGSLVAVANELTPSIEAMRQEAEQASQRLSESAETIETSHQRLGELMAGVDGGVGMAQRRLDELKAMIAEVGGESEKLTSETGPALVEALLRVREAASHAAERAREAISAAIPQSAGELSEAAREALERAVREGVEEQLRGVDALAARAVEAARGATDKLAAQMLSLGQTAGALEAYMNEIEADERGAQSEEFARRTAYLMESMHSAAIDVEKILSDDVDEKSWAAYLKGERGVFTRKAVKLLSSSEARALGQHYSDDAEFQDAVNRYVQDFEAMLRRVLAERDGDVMAVTLMGSDMGKLYAALSQVVSRRG</sequence>
<keyword evidence="3" id="KW-0812">Transmembrane</keyword>
<evidence type="ECO:0000313" key="4">
    <source>
        <dbReference type="EMBL" id="MBB3763863.1"/>
    </source>
</evidence>
<protein>
    <submittedName>
        <fullName evidence="4">Chromosome segregation ATPase</fullName>
    </submittedName>
</protein>
<feature type="coiled-coil region" evidence="1">
    <location>
        <begin position="385"/>
        <end position="412"/>
    </location>
</feature>
<keyword evidence="3" id="KW-1133">Transmembrane helix</keyword>
<feature type="coiled-coil region" evidence="1">
    <location>
        <begin position="114"/>
        <end position="148"/>
    </location>
</feature>
<evidence type="ECO:0000256" key="3">
    <source>
        <dbReference type="SAM" id="Phobius"/>
    </source>
</evidence>
<gene>
    <name evidence="4" type="ORF">FHS50_000886</name>
</gene>
<proteinExistence type="predicted"/>
<evidence type="ECO:0000256" key="2">
    <source>
        <dbReference type="SAM" id="MobiDB-lite"/>
    </source>
</evidence>
<organism evidence="4 5">
    <name type="scientific">Sphingomicrobium lutaoense</name>
    <dbReference type="NCBI Taxonomy" id="515949"/>
    <lineage>
        <taxon>Bacteria</taxon>
        <taxon>Pseudomonadati</taxon>
        <taxon>Pseudomonadota</taxon>
        <taxon>Alphaproteobacteria</taxon>
        <taxon>Sphingomonadales</taxon>
        <taxon>Sphingomonadaceae</taxon>
        <taxon>Sphingomicrobium</taxon>
    </lineage>
</organism>
<dbReference type="Proteomes" id="UP000578569">
    <property type="component" value="Unassembled WGS sequence"/>
</dbReference>
<keyword evidence="5" id="KW-1185">Reference proteome</keyword>
<feature type="compositionally biased region" description="Polar residues" evidence="2">
    <location>
        <begin position="218"/>
        <end position="232"/>
    </location>
</feature>
<dbReference type="EMBL" id="JACICF010000001">
    <property type="protein sequence ID" value="MBB3763863.1"/>
    <property type="molecule type" value="Genomic_DNA"/>
</dbReference>
<reference evidence="4 5" key="1">
    <citation type="submission" date="2020-08" db="EMBL/GenBank/DDBJ databases">
        <title>Genomic Encyclopedia of Type Strains, Phase IV (KMG-IV): sequencing the most valuable type-strain genomes for metagenomic binning, comparative biology and taxonomic classification.</title>
        <authorList>
            <person name="Goeker M."/>
        </authorList>
    </citation>
    <scope>NUCLEOTIDE SEQUENCE [LARGE SCALE GENOMIC DNA]</scope>
    <source>
        <strain evidence="4 5">DSM 24194</strain>
    </source>
</reference>
<feature type="region of interest" description="Disordered" evidence="2">
    <location>
        <begin position="213"/>
        <end position="232"/>
    </location>
</feature>
<evidence type="ECO:0000313" key="5">
    <source>
        <dbReference type="Proteomes" id="UP000578569"/>
    </source>
</evidence>